<evidence type="ECO:0000259" key="12">
    <source>
        <dbReference type="PROSITE" id="PS50240"/>
    </source>
</evidence>
<dbReference type="EMBL" id="VTPC01090427">
    <property type="protein sequence ID" value="KAF2883417.1"/>
    <property type="molecule type" value="Genomic_DNA"/>
</dbReference>
<dbReference type="PANTHER" id="PTHR24256">
    <property type="entry name" value="TRYPTASE-RELATED"/>
    <property type="match status" value="1"/>
</dbReference>
<dbReference type="Gene3D" id="2.40.10.10">
    <property type="entry name" value="Trypsin-like serine proteases"/>
    <property type="match status" value="2"/>
</dbReference>
<evidence type="ECO:0000313" key="14">
    <source>
        <dbReference type="Proteomes" id="UP000801492"/>
    </source>
</evidence>
<name>A0A8K0CG10_IGNLU</name>
<dbReference type="GO" id="GO:0042381">
    <property type="term" value="P:hemolymph coagulation"/>
    <property type="evidence" value="ECO:0007669"/>
    <property type="project" value="UniProtKB-KW"/>
</dbReference>
<feature type="chain" id="PRO_5035478589" description="limulus clotting factor C" evidence="11">
    <location>
        <begin position="21"/>
        <end position="299"/>
    </location>
</feature>
<dbReference type="PRINTS" id="PR00722">
    <property type="entry name" value="CHYMOTRYPSIN"/>
</dbReference>
<evidence type="ECO:0000256" key="3">
    <source>
        <dbReference type="ARBA" id="ARBA00022729"/>
    </source>
</evidence>
<comment type="catalytic activity">
    <reaction evidence="9">
        <text>Selective cleavage of 103-Arg-|-Ser-104 and 124-Ile-|-Ile-125 bonds in Limulus clotting factor B to form activated factor B. Cleavage of -Pro-Arg-|-Xaa- bonds in synthetic substrates.</text>
        <dbReference type="EC" id="3.4.21.84"/>
    </reaction>
</comment>
<dbReference type="FunFam" id="2.40.10.10:FF:000120">
    <property type="entry name" value="Putative serine protease"/>
    <property type="match status" value="1"/>
</dbReference>
<evidence type="ECO:0000256" key="5">
    <source>
        <dbReference type="ARBA" id="ARBA00022820"/>
    </source>
</evidence>
<dbReference type="InterPro" id="IPR051487">
    <property type="entry name" value="Ser/Thr_Proteases_Immune/Dev"/>
</dbReference>
<evidence type="ECO:0000256" key="1">
    <source>
        <dbReference type="ARBA" id="ARBA00022659"/>
    </source>
</evidence>
<feature type="domain" description="Peptidase S1" evidence="12">
    <location>
        <begin position="42"/>
        <end position="298"/>
    </location>
</feature>
<evidence type="ECO:0000256" key="6">
    <source>
        <dbReference type="ARBA" id="ARBA00022825"/>
    </source>
</evidence>
<keyword evidence="2" id="KW-0645">Protease</keyword>
<comment type="caution">
    <text evidence="13">The sequence shown here is derived from an EMBL/GenBank/DDBJ whole genome shotgun (WGS) entry which is preliminary data.</text>
</comment>
<reference evidence="13" key="1">
    <citation type="submission" date="2019-08" db="EMBL/GenBank/DDBJ databases">
        <title>The genome of the North American firefly Photinus pyralis.</title>
        <authorList>
            <consortium name="Photinus pyralis genome working group"/>
            <person name="Fallon T.R."/>
            <person name="Sander Lower S.E."/>
            <person name="Weng J.-K."/>
        </authorList>
    </citation>
    <scope>NUCLEOTIDE SEQUENCE</scope>
    <source>
        <strain evidence="13">TRF0915ILg1</strain>
        <tissue evidence="13">Whole body</tissue>
    </source>
</reference>
<dbReference type="InterPro" id="IPR043504">
    <property type="entry name" value="Peptidase_S1_PA_chymotrypsin"/>
</dbReference>
<evidence type="ECO:0000256" key="11">
    <source>
        <dbReference type="SAM" id="SignalP"/>
    </source>
</evidence>
<dbReference type="SMART" id="SM00020">
    <property type="entry name" value="Tryp_SPc"/>
    <property type="match status" value="1"/>
</dbReference>
<dbReference type="InterPro" id="IPR001254">
    <property type="entry name" value="Trypsin_dom"/>
</dbReference>
<keyword evidence="3 11" id="KW-0732">Signal</keyword>
<evidence type="ECO:0000256" key="7">
    <source>
        <dbReference type="ARBA" id="ARBA00023157"/>
    </source>
</evidence>
<dbReference type="InterPro" id="IPR018114">
    <property type="entry name" value="TRYPSIN_HIS"/>
</dbReference>
<dbReference type="Pfam" id="PF00089">
    <property type="entry name" value="Trypsin"/>
    <property type="match status" value="1"/>
</dbReference>
<dbReference type="InterPro" id="IPR009003">
    <property type="entry name" value="Peptidase_S1_PA"/>
</dbReference>
<evidence type="ECO:0000256" key="8">
    <source>
        <dbReference type="ARBA" id="ARBA00024195"/>
    </source>
</evidence>
<dbReference type="PROSITE" id="PS00134">
    <property type="entry name" value="TRYPSIN_HIS"/>
    <property type="match status" value="1"/>
</dbReference>
<keyword evidence="14" id="KW-1185">Reference proteome</keyword>
<accession>A0A8K0CG10</accession>
<keyword evidence="1" id="KW-0768">Sushi</keyword>
<dbReference type="SUPFAM" id="SSF50494">
    <property type="entry name" value="Trypsin-like serine proteases"/>
    <property type="match status" value="1"/>
</dbReference>
<evidence type="ECO:0000256" key="4">
    <source>
        <dbReference type="ARBA" id="ARBA00022801"/>
    </source>
</evidence>
<protein>
    <recommendedName>
        <fullName evidence="10">limulus clotting factor C</fullName>
        <ecNumber evidence="10">3.4.21.84</ecNumber>
    </recommendedName>
</protein>
<keyword evidence="6" id="KW-0720">Serine protease</keyword>
<comment type="similarity">
    <text evidence="8">Belongs to the peptidase S1 family. CLIP subfamily.</text>
</comment>
<keyword evidence="7" id="KW-1015">Disulfide bond</keyword>
<dbReference type="CDD" id="cd00190">
    <property type="entry name" value="Tryp_SPc"/>
    <property type="match status" value="1"/>
</dbReference>
<evidence type="ECO:0000313" key="13">
    <source>
        <dbReference type="EMBL" id="KAF2883417.1"/>
    </source>
</evidence>
<proteinExistence type="inferred from homology"/>
<gene>
    <name evidence="13" type="ORF">ILUMI_22751</name>
</gene>
<dbReference type="GO" id="GO:0006508">
    <property type="term" value="P:proteolysis"/>
    <property type="evidence" value="ECO:0007669"/>
    <property type="project" value="UniProtKB-KW"/>
</dbReference>
<evidence type="ECO:0000256" key="10">
    <source>
        <dbReference type="ARBA" id="ARBA00066707"/>
    </source>
</evidence>
<dbReference type="GO" id="GO:0004252">
    <property type="term" value="F:serine-type endopeptidase activity"/>
    <property type="evidence" value="ECO:0007669"/>
    <property type="project" value="InterPro"/>
</dbReference>
<sequence length="299" mass="33454">MFQLKLFLCIGLYLFSVVSAEKSGADLLPSRHVCGKQEENRIYGGEETIIGEFPWMTLLELRFNNKRHFICGGSLINNRYVLTAAHCVKHKVSSVRLGEHNLASEEDCYGGEDSGLQYCSDPPIDIEIEETIVHEDYNPKKVGSIGDIALLRLKQEVNYTDFIKPICLPISPELQNKNYTGLIGIVSGWGATENKSESDVKLKVEAPITSNERCAKLFRVLGKTIEDSHICAGGVRRENFCNGDSGGPLMYLDRTPDEENWINIGVVSFTVTVCALERVPSVYTRTTEYMPWILAQLKP</sequence>
<evidence type="ECO:0000256" key="2">
    <source>
        <dbReference type="ARBA" id="ARBA00022670"/>
    </source>
</evidence>
<dbReference type="PROSITE" id="PS50240">
    <property type="entry name" value="TRYPSIN_DOM"/>
    <property type="match status" value="1"/>
</dbReference>
<keyword evidence="5" id="KW-0353">Hemolymph clotting</keyword>
<dbReference type="Proteomes" id="UP000801492">
    <property type="component" value="Unassembled WGS sequence"/>
</dbReference>
<dbReference type="EC" id="3.4.21.84" evidence="10"/>
<organism evidence="13 14">
    <name type="scientific">Ignelater luminosus</name>
    <name type="common">Cucubano</name>
    <name type="synonym">Pyrophorus luminosus</name>
    <dbReference type="NCBI Taxonomy" id="2038154"/>
    <lineage>
        <taxon>Eukaryota</taxon>
        <taxon>Metazoa</taxon>
        <taxon>Ecdysozoa</taxon>
        <taxon>Arthropoda</taxon>
        <taxon>Hexapoda</taxon>
        <taxon>Insecta</taxon>
        <taxon>Pterygota</taxon>
        <taxon>Neoptera</taxon>
        <taxon>Endopterygota</taxon>
        <taxon>Coleoptera</taxon>
        <taxon>Polyphaga</taxon>
        <taxon>Elateriformia</taxon>
        <taxon>Elateroidea</taxon>
        <taxon>Elateridae</taxon>
        <taxon>Agrypninae</taxon>
        <taxon>Pyrophorini</taxon>
        <taxon>Ignelater</taxon>
    </lineage>
</organism>
<dbReference type="OrthoDB" id="6629601at2759"/>
<evidence type="ECO:0000256" key="9">
    <source>
        <dbReference type="ARBA" id="ARBA00052079"/>
    </source>
</evidence>
<feature type="signal peptide" evidence="11">
    <location>
        <begin position="1"/>
        <end position="20"/>
    </location>
</feature>
<keyword evidence="4" id="KW-0378">Hydrolase</keyword>
<dbReference type="AlphaFoldDB" id="A0A8K0CG10"/>
<dbReference type="InterPro" id="IPR001314">
    <property type="entry name" value="Peptidase_S1A"/>
</dbReference>